<name>B1Y3C9_LEPCP</name>
<keyword evidence="2" id="KW-1185">Reference proteome</keyword>
<reference evidence="1 2" key="1">
    <citation type="submission" date="2008-03" db="EMBL/GenBank/DDBJ databases">
        <title>Complete sequence of Leptothrix cholodnii SP-6.</title>
        <authorList>
            <consortium name="US DOE Joint Genome Institute"/>
            <person name="Copeland A."/>
            <person name="Lucas S."/>
            <person name="Lapidus A."/>
            <person name="Glavina del Rio T."/>
            <person name="Dalin E."/>
            <person name="Tice H."/>
            <person name="Bruce D."/>
            <person name="Goodwin L."/>
            <person name="Pitluck S."/>
            <person name="Chertkov O."/>
            <person name="Brettin T."/>
            <person name="Detter J.C."/>
            <person name="Han C."/>
            <person name="Kuske C.R."/>
            <person name="Schmutz J."/>
            <person name="Larimer F."/>
            <person name="Land M."/>
            <person name="Hauser L."/>
            <person name="Kyrpides N."/>
            <person name="Lykidis A."/>
            <person name="Emerson D."/>
            <person name="Richardson P."/>
        </authorList>
    </citation>
    <scope>NUCLEOTIDE SEQUENCE [LARGE SCALE GENOMIC DNA]</scope>
    <source>
        <strain evidence="2">ATCC 51168 / LMG 8142 / SP-6</strain>
    </source>
</reference>
<dbReference type="KEGG" id="lch:Lcho_2191"/>
<evidence type="ECO:0000313" key="2">
    <source>
        <dbReference type="Proteomes" id="UP000001693"/>
    </source>
</evidence>
<proteinExistence type="predicted"/>
<protein>
    <submittedName>
        <fullName evidence="1">Uncharacterized protein</fullName>
    </submittedName>
</protein>
<dbReference type="AlphaFoldDB" id="B1Y3C9"/>
<sequence>MSGSTSIALVQALDLRMDSLYALLHRDPVELLDVDIGTLMRIADRCEALAGAISRHVAERIEIDGGADHA</sequence>
<accession>B1Y3C9</accession>
<organism evidence="1 2">
    <name type="scientific">Leptothrix cholodnii (strain ATCC 51168 / LMG 8142 / SP-6)</name>
    <name type="common">Leptothrix discophora (strain SP-6)</name>
    <dbReference type="NCBI Taxonomy" id="395495"/>
    <lineage>
        <taxon>Bacteria</taxon>
        <taxon>Pseudomonadati</taxon>
        <taxon>Pseudomonadota</taxon>
        <taxon>Betaproteobacteria</taxon>
        <taxon>Burkholderiales</taxon>
        <taxon>Sphaerotilaceae</taxon>
        <taxon>Leptothrix</taxon>
    </lineage>
</organism>
<dbReference type="Proteomes" id="UP000001693">
    <property type="component" value="Chromosome"/>
</dbReference>
<gene>
    <name evidence="1" type="ordered locus">Lcho_2191</name>
</gene>
<dbReference type="HOGENOM" id="CLU_2752931_0_0_4"/>
<evidence type="ECO:0000313" key="1">
    <source>
        <dbReference type="EMBL" id="ACB34457.1"/>
    </source>
</evidence>
<dbReference type="STRING" id="395495.Lcho_2191"/>
<dbReference type="EMBL" id="CP001013">
    <property type="protein sequence ID" value="ACB34457.1"/>
    <property type="molecule type" value="Genomic_DNA"/>
</dbReference>
<dbReference type="RefSeq" id="WP_012347217.1">
    <property type="nucleotide sequence ID" value="NC_010524.1"/>
</dbReference>